<dbReference type="InterPro" id="IPR010127">
    <property type="entry name" value="Phasin_subfam-1"/>
</dbReference>
<organism evidence="2 3">
    <name type="scientific">Skermanella aerolata</name>
    <dbReference type="NCBI Taxonomy" id="393310"/>
    <lineage>
        <taxon>Bacteria</taxon>
        <taxon>Pseudomonadati</taxon>
        <taxon>Pseudomonadota</taxon>
        <taxon>Alphaproteobacteria</taxon>
        <taxon>Rhodospirillales</taxon>
        <taxon>Azospirillaceae</taxon>
        <taxon>Skermanella</taxon>
    </lineage>
</organism>
<keyword evidence="3" id="KW-1185">Reference proteome</keyword>
<sequence length="142" mass="15072">MATTPNYAQFVSTAKDQVEKSTSQFLKGFESLNALTKQNLDAFVKSSSILAKGFEDISKSTVAYTQNTLESGAAAGKQALAVKTIRDLVDLQSSYAKKSFDSAIAESTKVSELSVKVANEAFQPISAQINATLGKLTKPLAA</sequence>
<dbReference type="Proteomes" id="UP000321523">
    <property type="component" value="Unassembled WGS sequence"/>
</dbReference>
<dbReference type="Pfam" id="PF09361">
    <property type="entry name" value="Phasin_2"/>
    <property type="match status" value="1"/>
</dbReference>
<evidence type="ECO:0000259" key="1">
    <source>
        <dbReference type="Pfam" id="PF09361"/>
    </source>
</evidence>
<gene>
    <name evidence="2" type="ORF">SAE02_29750</name>
</gene>
<protein>
    <recommendedName>
        <fullName evidence="1">Phasin domain-containing protein</fullName>
    </recommendedName>
</protein>
<name>A0A512DQV0_9PROT</name>
<dbReference type="NCBIfam" id="TIGR01841">
    <property type="entry name" value="phasin"/>
    <property type="match status" value="1"/>
</dbReference>
<accession>A0A512DQV0</accession>
<dbReference type="AlphaFoldDB" id="A0A512DQV0"/>
<dbReference type="EMBL" id="BJYZ01000013">
    <property type="protein sequence ID" value="GEO38827.1"/>
    <property type="molecule type" value="Genomic_DNA"/>
</dbReference>
<reference evidence="2 3" key="1">
    <citation type="submission" date="2019-07" db="EMBL/GenBank/DDBJ databases">
        <title>Whole genome shotgun sequence of Skermanella aerolata NBRC 106429.</title>
        <authorList>
            <person name="Hosoyama A."/>
            <person name="Uohara A."/>
            <person name="Ohji S."/>
            <person name="Ichikawa N."/>
        </authorList>
    </citation>
    <scope>NUCLEOTIDE SEQUENCE [LARGE SCALE GENOMIC DNA]</scope>
    <source>
        <strain evidence="2 3">NBRC 106429</strain>
    </source>
</reference>
<evidence type="ECO:0000313" key="2">
    <source>
        <dbReference type="EMBL" id="GEO38827.1"/>
    </source>
</evidence>
<dbReference type="RefSeq" id="WP_044429245.1">
    <property type="nucleotide sequence ID" value="NZ_BJYZ01000013.1"/>
</dbReference>
<proteinExistence type="predicted"/>
<feature type="domain" description="Phasin" evidence="1">
    <location>
        <begin position="30"/>
        <end position="129"/>
    </location>
</feature>
<dbReference type="InterPro" id="IPR018968">
    <property type="entry name" value="Phasin"/>
</dbReference>
<evidence type="ECO:0000313" key="3">
    <source>
        <dbReference type="Proteomes" id="UP000321523"/>
    </source>
</evidence>
<comment type="caution">
    <text evidence="2">The sequence shown here is derived from an EMBL/GenBank/DDBJ whole genome shotgun (WGS) entry which is preliminary data.</text>
</comment>